<keyword evidence="4" id="KW-1185">Reference proteome</keyword>
<organism evidence="3 4">
    <name type="scientific">Buteo japonicus</name>
    <dbReference type="NCBI Taxonomy" id="224669"/>
    <lineage>
        <taxon>Eukaryota</taxon>
        <taxon>Metazoa</taxon>
        <taxon>Chordata</taxon>
        <taxon>Craniata</taxon>
        <taxon>Vertebrata</taxon>
        <taxon>Euteleostomi</taxon>
        <taxon>Archelosauria</taxon>
        <taxon>Archosauria</taxon>
        <taxon>Dinosauria</taxon>
        <taxon>Saurischia</taxon>
        <taxon>Theropoda</taxon>
        <taxon>Coelurosauria</taxon>
        <taxon>Aves</taxon>
        <taxon>Neognathae</taxon>
        <taxon>Neoaves</taxon>
        <taxon>Telluraves</taxon>
        <taxon>Accipitrimorphae</taxon>
        <taxon>Accipitriformes</taxon>
        <taxon>Accipitridae</taxon>
        <taxon>Accipitrinae</taxon>
        <taxon>Buteo</taxon>
    </lineage>
</organism>
<feature type="coiled-coil region" evidence="1">
    <location>
        <begin position="130"/>
        <end position="178"/>
    </location>
</feature>
<dbReference type="Ensembl" id="ENSBJAT00000010637.1">
    <property type="protein sequence ID" value="ENSBJAP00000010341.1"/>
    <property type="gene ID" value="ENSBJAG00000007052.1"/>
</dbReference>
<reference evidence="3" key="2">
    <citation type="submission" date="2025-09" db="UniProtKB">
        <authorList>
            <consortium name="Ensembl"/>
        </authorList>
    </citation>
    <scope>IDENTIFICATION</scope>
</reference>
<reference evidence="3" key="1">
    <citation type="submission" date="2025-08" db="UniProtKB">
        <authorList>
            <consortium name="Ensembl"/>
        </authorList>
    </citation>
    <scope>IDENTIFICATION</scope>
</reference>
<evidence type="ECO:0000313" key="4">
    <source>
        <dbReference type="Proteomes" id="UP000694555"/>
    </source>
</evidence>
<evidence type="ECO:0000313" key="3">
    <source>
        <dbReference type="Ensembl" id="ENSBJAP00000010341.1"/>
    </source>
</evidence>
<accession>A0A8C0B1R6</accession>
<sequence length="349" mass="40136">MVAVHQRHLLAWEDDRQKILTLAERCNLLKNELNKRNEIVKSLTKRLKFLESQQNDSKTIENTPQKFKELSQKVTDATVHCQALEEKNQSLHCLVLELSAKTGQLQAREQELLTMLKLKDEAILETTDHITDFTSKFKKLESALRAAKTEEFSLNKEKEDLKLRLKELILETNKLKVEKAKRKDQLLQFSKSKQARTDTELSSLRQIYVKQQRDLQFLHVNLESSQESRQKHEKAAHERSEENVDLNSFHLDSPCLTSTQKGDRPQRCEKFSGEDLPLEINNLSVTKPTNRCCNATINQDTSSPISKLQHVLAESRQMVADLELSTLLHTSPRCSPNSSNINTVYIALP</sequence>
<proteinExistence type="predicted"/>
<feature type="coiled-coil region" evidence="1">
    <location>
        <begin position="33"/>
        <end position="87"/>
    </location>
</feature>
<evidence type="ECO:0000256" key="1">
    <source>
        <dbReference type="SAM" id="Coils"/>
    </source>
</evidence>
<feature type="compositionally biased region" description="Basic and acidic residues" evidence="2">
    <location>
        <begin position="226"/>
        <end position="242"/>
    </location>
</feature>
<dbReference type="AlphaFoldDB" id="A0A8C0B1R6"/>
<protein>
    <submittedName>
        <fullName evidence="3">Coiled-coil domain containing 62</fullName>
    </submittedName>
</protein>
<evidence type="ECO:0000256" key="2">
    <source>
        <dbReference type="SAM" id="MobiDB-lite"/>
    </source>
</evidence>
<dbReference type="Proteomes" id="UP000694555">
    <property type="component" value="Unplaced"/>
</dbReference>
<keyword evidence="1" id="KW-0175">Coiled coil</keyword>
<name>A0A8C0B1R6_9AVES</name>
<feature type="region of interest" description="Disordered" evidence="2">
    <location>
        <begin position="223"/>
        <end position="243"/>
    </location>
</feature>